<evidence type="ECO:0008006" key="5">
    <source>
        <dbReference type="Google" id="ProtNLM"/>
    </source>
</evidence>
<feature type="region of interest" description="Disordered" evidence="1">
    <location>
        <begin position="28"/>
        <end position="53"/>
    </location>
</feature>
<reference evidence="3 4" key="1">
    <citation type="submission" date="2015-07" db="EMBL/GenBank/DDBJ databases">
        <title>Draft genome sequence of the Amantichitinum ursilacus IGB-41, a new chitin-degrading bacterium.</title>
        <authorList>
            <person name="Kirstahler P."/>
            <person name="Guenther M."/>
            <person name="Grumaz C."/>
            <person name="Rupp S."/>
            <person name="Zibek S."/>
            <person name="Sohn K."/>
        </authorList>
    </citation>
    <scope>NUCLEOTIDE SEQUENCE [LARGE SCALE GENOMIC DNA]</scope>
    <source>
        <strain evidence="3 4">IGB-41</strain>
    </source>
</reference>
<sequence>MTQFARMLKLSLIAAAVAALSACGGDGGSDASTGSVSNPTPTPTAVPTPTPAPTPTATAFVAGAKPGYFLIWGGSVSIGKLDTVQQDSAGAIRSVSSFTTTADSTVGDVLSTAHVATGEWQSGSTSYVSGGNTDGPYDNKSYGYSYVVYNNVQAYAGDATLTCTPHFTTPMNAGKFASITGTATLSINGGVANAAVNMTLTATDKSQTNISNSATLAPGMNNMGTLLAGGSRTSAALLLGEGEAGGYTLIAPWAASTTAGGKYTGIAVFNCK</sequence>
<evidence type="ECO:0000313" key="4">
    <source>
        <dbReference type="Proteomes" id="UP000037939"/>
    </source>
</evidence>
<feature type="compositionally biased region" description="Low complexity" evidence="1">
    <location>
        <begin position="28"/>
        <end position="39"/>
    </location>
</feature>
<gene>
    <name evidence="3" type="ORF">WG78_00825</name>
</gene>
<feature type="compositionally biased region" description="Pro residues" evidence="1">
    <location>
        <begin position="40"/>
        <end position="53"/>
    </location>
</feature>
<evidence type="ECO:0000313" key="3">
    <source>
        <dbReference type="EMBL" id="KPC55158.1"/>
    </source>
</evidence>
<dbReference type="Proteomes" id="UP000037939">
    <property type="component" value="Unassembled WGS sequence"/>
</dbReference>
<proteinExistence type="predicted"/>
<accession>A0A0N0GQY4</accession>
<feature type="chain" id="PRO_5005849884" description="Transferrin binding protein-like solute binding protein" evidence="2">
    <location>
        <begin position="25"/>
        <end position="272"/>
    </location>
</feature>
<dbReference type="PROSITE" id="PS51257">
    <property type="entry name" value="PROKAR_LIPOPROTEIN"/>
    <property type="match status" value="1"/>
</dbReference>
<dbReference type="EMBL" id="LAQT01000001">
    <property type="protein sequence ID" value="KPC55158.1"/>
    <property type="molecule type" value="Genomic_DNA"/>
</dbReference>
<dbReference type="RefSeq" id="WP_152969001.1">
    <property type="nucleotide sequence ID" value="NZ_LAQT01000001.1"/>
</dbReference>
<organism evidence="3 4">
    <name type="scientific">Amantichitinum ursilacus</name>
    <dbReference type="NCBI Taxonomy" id="857265"/>
    <lineage>
        <taxon>Bacteria</taxon>
        <taxon>Pseudomonadati</taxon>
        <taxon>Pseudomonadota</taxon>
        <taxon>Betaproteobacteria</taxon>
        <taxon>Neisseriales</taxon>
        <taxon>Chitinibacteraceae</taxon>
        <taxon>Amantichitinum</taxon>
    </lineage>
</organism>
<feature type="signal peptide" evidence="2">
    <location>
        <begin position="1"/>
        <end position="24"/>
    </location>
</feature>
<dbReference type="PATRIC" id="fig|857265.3.peg.175"/>
<comment type="caution">
    <text evidence="3">The sequence shown here is derived from an EMBL/GenBank/DDBJ whole genome shotgun (WGS) entry which is preliminary data.</text>
</comment>
<evidence type="ECO:0000256" key="2">
    <source>
        <dbReference type="SAM" id="SignalP"/>
    </source>
</evidence>
<dbReference type="OrthoDB" id="8964939at2"/>
<keyword evidence="2" id="KW-0732">Signal</keyword>
<dbReference type="AlphaFoldDB" id="A0A0N0GQY4"/>
<protein>
    <recommendedName>
        <fullName evidence="5">Transferrin binding protein-like solute binding protein</fullName>
    </recommendedName>
</protein>
<name>A0A0N0GQY4_9NEIS</name>
<keyword evidence="4" id="KW-1185">Reference proteome</keyword>
<evidence type="ECO:0000256" key="1">
    <source>
        <dbReference type="SAM" id="MobiDB-lite"/>
    </source>
</evidence>